<dbReference type="Gene3D" id="1.25.40.120">
    <property type="entry name" value="Protein prenylyltransferase"/>
    <property type="match status" value="1"/>
</dbReference>
<dbReference type="OrthoDB" id="5358702at2759"/>
<dbReference type="AlphaFoldDB" id="A0A9P4Y3G6"/>
<dbReference type="PANTHER" id="PTHR11129">
    <property type="entry name" value="PROTEIN FARNESYLTRANSFERASE ALPHA SUBUNIT/RAB GERANYLGERANYL TRANSFERASE ALPHA SUBUNIT"/>
    <property type="match status" value="1"/>
</dbReference>
<dbReference type="GO" id="GO:0005737">
    <property type="term" value="C:cytoplasm"/>
    <property type="evidence" value="ECO:0007669"/>
    <property type="project" value="TreeGrafter"/>
</dbReference>
<evidence type="ECO:0000256" key="4">
    <source>
        <dbReference type="ARBA" id="ARBA00022737"/>
    </source>
</evidence>
<proteinExistence type="inferred from homology"/>
<dbReference type="GeneID" id="63834308"/>
<sequence length="345" mass="39064">MSRALDKDTVRALGRGDSSSAYEAISKAVTQTPSEDENEEDLLEIEILGRSHPLEPGTFLVQDGNALGISKLGLVQAFFTARTMLQGHHSSQETTLAAEQLLSVTSVMLLMDPEHLTAANVRKKLIQAEGLRNGEARQLAMIRKDRFYIDSLLTSRLHRHTKSPTLWSHRRWLVETARGRGSPPEVVRDLKRIVMIAGERHPKNYYAWCHARWLTDLSLALSPQHPAENGSLLSTLVAATKSWCFRNHTDISGWSYLSFLLTRLNDTERVSVFKEAVNLCASFRWVNESTWVFLRTLAASGSMGNDEMALFHDTMSSLLRRCEGTESRRVVEQAQFWSETYHRRP</sequence>
<keyword evidence="4" id="KW-0677">Repeat</keyword>
<organism evidence="5 6">
    <name type="scientific">Cryphonectria parasitica (strain ATCC 38755 / EP155)</name>
    <dbReference type="NCBI Taxonomy" id="660469"/>
    <lineage>
        <taxon>Eukaryota</taxon>
        <taxon>Fungi</taxon>
        <taxon>Dikarya</taxon>
        <taxon>Ascomycota</taxon>
        <taxon>Pezizomycotina</taxon>
        <taxon>Sordariomycetes</taxon>
        <taxon>Sordariomycetidae</taxon>
        <taxon>Diaporthales</taxon>
        <taxon>Cryphonectriaceae</taxon>
        <taxon>Cryphonectria-Endothia species complex</taxon>
        <taxon>Cryphonectria</taxon>
    </lineage>
</organism>
<keyword evidence="6" id="KW-1185">Reference proteome</keyword>
<protein>
    <submittedName>
        <fullName evidence="5">Protein prenylyltransferase</fullName>
    </submittedName>
</protein>
<dbReference type="PANTHER" id="PTHR11129:SF3">
    <property type="entry name" value="PROTEIN PRENYLTRANSFERASE ALPHA SUBUNIT REPEAT-CONTAINING PROTEIN 1"/>
    <property type="match status" value="1"/>
</dbReference>
<evidence type="ECO:0000256" key="3">
    <source>
        <dbReference type="ARBA" id="ARBA00022679"/>
    </source>
</evidence>
<reference evidence="5" key="1">
    <citation type="journal article" date="2020" name="Phytopathology">
        <title>Genome sequence of the chestnut blight fungus Cryphonectria parasitica EP155: A fundamental resource for an archetypical invasive plant pathogen.</title>
        <authorList>
            <person name="Crouch J.A."/>
            <person name="Dawe A."/>
            <person name="Aerts A."/>
            <person name="Barry K."/>
            <person name="Churchill A.C.L."/>
            <person name="Grimwood J."/>
            <person name="Hillman B."/>
            <person name="Milgroom M.G."/>
            <person name="Pangilinan J."/>
            <person name="Smith M."/>
            <person name="Salamov A."/>
            <person name="Schmutz J."/>
            <person name="Yadav J."/>
            <person name="Grigoriev I.V."/>
            <person name="Nuss D."/>
        </authorList>
    </citation>
    <scope>NUCLEOTIDE SEQUENCE</scope>
    <source>
        <strain evidence="5">EP155</strain>
    </source>
</reference>
<keyword evidence="3" id="KW-0808">Transferase</keyword>
<comment type="similarity">
    <text evidence="1">Belongs to the protein prenyltransferase subunit alpha family.</text>
</comment>
<gene>
    <name evidence="5" type="ORF">M406DRAFT_257517</name>
</gene>
<evidence type="ECO:0000256" key="2">
    <source>
        <dbReference type="ARBA" id="ARBA00022602"/>
    </source>
</evidence>
<dbReference type="RefSeq" id="XP_040776794.1">
    <property type="nucleotide sequence ID" value="XM_040917179.1"/>
</dbReference>
<accession>A0A9P4Y3G6</accession>
<evidence type="ECO:0000256" key="1">
    <source>
        <dbReference type="ARBA" id="ARBA00006734"/>
    </source>
</evidence>
<dbReference type="Pfam" id="PF01239">
    <property type="entry name" value="PPTA"/>
    <property type="match status" value="2"/>
</dbReference>
<dbReference type="EMBL" id="MU032347">
    <property type="protein sequence ID" value="KAF3765833.1"/>
    <property type="molecule type" value="Genomic_DNA"/>
</dbReference>
<comment type="caution">
    <text evidence="5">The sequence shown here is derived from an EMBL/GenBank/DDBJ whole genome shotgun (WGS) entry which is preliminary data.</text>
</comment>
<dbReference type="Proteomes" id="UP000803844">
    <property type="component" value="Unassembled WGS sequence"/>
</dbReference>
<dbReference type="GO" id="GO:0008318">
    <property type="term" value="F:protein prenyltransferase activity"/>
    <property type="evidence" value="ECO:0007669"/>
    <property type="project" value="InterPro"/>
</dbReference>
<dbReference type="SUPFAM" id="SSF48439">
    <property type="entry name" value="Protein prenylyltransferase"/>
    <property type="match status" value="1"/>
</dbReference>
<evidence type="ECO:0000313" key="5">
    <source>
        <dbReference type="EMBL" id="KAF3765833.1"/>
    </source>
</evidence>
<evidence type="ECO:0000313" key="6">
    <source>
        <dbReference type="Proteomes" id="UP000803844"/>
    </source>
</evidence>
<dbReference type="InterPro" id="IPR002088">
    <property type="entry name" value="Prenyl_trans_a"/>
</dbReference>
<keyword evidence="2" id="KW-0637">Prenyltransferase</keyword>
<name>A0A9P4Y3G6_CRYP1</name>